<dbReference type="Proteomes" id="UP001139981">
    <property type="component" value="Unassembled WGS sequence"/>
</dbReference>
<name>A0ACC1LZ76_9FUNG</name>
<organism evidence="1 2">
    <name type="scientific">Coemansia aciculifera</name>
    <dbReference type="NCBI Taxonomy" id="417176"/>
    <lineage>
        <taxon>Eukaryota</taxon>
        <taxon>Fungi</taxon>
        <taxon>Fungi incertae sedis</taxon>
        <taxon>Zoopagomycota</taxon>
        <taxon>Kickxellomycotina</taxon>
        <taxon>Kickxellomycetes</taxon>
        <taxon>Kickxellales</taxon>
        <taxon>Kickxellaceae</taxon>
        <taxon>Coemansia</taxon>
    </lineage>
</organism>
<reference evidence="1" key="1">
    <citation type="submission" date="2022-07" db="EMBL/GenBank/DDBJ databases">
        <title>Phylogenomic reconstructions and comparative analyses of Kickxellomycotina fungi.</title>
        <authorList>
            <person name="Reynolds N.K."/>
            <person name="Stajich J.E."/>
            <person name="Barry K."/>
            <person name="Grigoriev I.V."/>
            <person name="Crous P."/>
            <person name="Smith M.E."/>
        </authorList>
    </citation>
    <scope>NUCLEOTIDE SEQUENCE</scope>
    <source>
        <strain evidence="1">CBS 190363</strain>
    </source>
</reference>
<gene>
    <name evidence="1" type="ORF">IWW38_003953</name>
</gene>
<evidence type="ECO:0000313" key="2">
    <source>
        <dbReference type="Proteomes" id="UP001139981"/>
    </source>
</evidence>
<evidence type="ECO:0000313" key="1">
    <source>
        <dbReference type="EMBL" id="KAJ2890763.1"/>
    </source>
</evidence>
<keyword evidence="2" id="KW-1185">Reference proteome</keyword>
<accession>A0ACC1LZ76</accession>
<proteinExistence type="predicted"/>
<comment type="caution">
    <text evidence="1">The sequence shown here is derived from an EMBL/GenBank/DDBJ whole genome shotgun (WGS) entry which is preliminary data.</text>
</comment>
<dbReference type="EMBL" id="JANBVB010001224">
    <property type="protein sequence ID" value="KAJ2890763.1"/>
    <property type="molecule type" value="Genomic_DNA"/>
</dbReference>
<protein>
    <submittedName>
        <fullName evidence="1">Uncharacterized protein</fullName>
    </submittedName>
</protein>
<sequence>MAKVVGAVGACAAEGKYVAVRTAALGALEAVLDVLSVDDSDYTSSVGVLDLLASDPIPSIADRAKDARANLSRSETK</sequence>